<keyword evidence="1 2" id="KW-0732">Signal</keyword>
<evidence type="ECO:0000313" key="4">
    <source>
        <dbReference type="EMBL" id="GAA4889539.1"/>
    </source>
</evidence>
<dbReference type="Gene3D" id="2.130.10.10">
    <property type="entry name" value="YVTN repeat-like/Quinoprotein amine dehydrogenase"/>
    <property type="match status" value="1"/>
</dbReference>
<dbReference type="SUPFAM" id="SSF63829">
    <property type="entry name" value="Calcium-dependent phosphotriesterase"/>
    <property type="match status" value="1"/>
</dbReference>
<name>A0ABP9EZG4_9FLAO</name>
<dbReference type="Proteomes" id="UP001500433">
    <property type="component" value="Unassembled WGS sequence"/>
</dbReference>
<accession>A0ABP9EZG4</accession>
<feature type="domain" description="Secretion system C-terminal sorting" evidence="3">
    <location>
        <begin position="351"/>
        <end position="417"/>
    </location>
</feature>
<evidence type="ECO:0000313" key="5">
    <source>
        <dbReference type="Proteomes" id="UP001500433"/>
    </source>
</evidence>
<reference evidence="5" key="1">
    <citation type="journal article" date="2019" name="Int. J. Syst. Evol. Microbiol.">
        <title>The Global Catalogue of Microorganisms (GCM) 10K type strain sequencing project: providing services to taxonomists for standard genome sequencing and annotation.</title>
        <authorList>
            <consortium name="The Broad Institute Genomics Platform"/>
            <consortium name="The Broad Institute Genome Sequencing Center for Infectious Disease"/>
            <person name="Wu L."/>
            <person name="Ma J."/>
        </authorList>
    </citation>
    <scope>NUCLEOTIDE SEQUENCE [LARGE SCALE GENOMIC DNA]</scope>
    <source>
        <strain evidence="5">JCM 18274</strain>
    </source>
</reference>
<evidence type="ECO:0000259" key="3">
    <source>
        <dbReference type="Pfam" id="PF18962"/>
    </source>
</evidence>
<dbReference type="InterPro" id="IPR015943">
    <property type="entry name" value="WD40/YVTN_repeat-like_dom_sf"/>
</dbReference>
<dbReference type="Pfam" id="PF18962">
    <property type="entry name" value="Por_Secre_tail"/>
    <property type="match status" value="1"/>
</dbReference>
<feature type="signal peptide" evidence="2">
    <location>
        <begin position="1"/>
        <end position="26"/>
    </location>
</feature>
<sequence length="420" mass="46485">MKNQKFKNMKKKYFLLFIILPTFAFSQFEINTVDITTNDLVYDSNTDRIYVSIPSSNGSNGNSIGIINPNNYTLENTIFIGSEPTVLAISDDGQFIYSGFSGSSTVRKFEISSQTSGIQFSLGSDSSTGSFYVEDIEVMPGQANTIAVSRKNIGFSPRHEGVAIYDNGIERPTTTPDHTGSNRIEFNSQNSLIGYNNETTEFGIRRMSINTSGINVVGVTQNVLSGFGEDFSYYNNKMYATDGTVVDTTNSLFVIGTFSNVNGPSVYDTSTDFVCYASFDFSGNIVFQRFNPNTFLLEDSLPISVAFGDVNNITTCGAGCYAFNSSDNKVTIIKYTSLGLPEFDYKNQLSIYPNPTVDYISIKNGQNIEKILVYNLSGQLVSQFNNKSENLYLGNLSSGSYFIKIIDNKNRTINRKLLKK</sequence>
<evidence type="ECO:0000256" key="1">
    <source>
        <dbReference type="ARBA" id="ARBA00022729"/>
    </source>
</evidence>
<protein>
    <recommendedName>
        <fullName evidence="3">Secretion system C-terminal sorting domain-containing protein</fullName>
    </recommendedName>
</protein>
<organism evidence="4 5">
    <name type="scientific">Flaviramulus aquimarinus</name>
    <dbReference type="NCBI Taxonomy" id="1170456"/>
    <lineage>
        <taxon>Bacteria</taxon>
        <taxon>Pseudomonadati</taxon>
        <taxon>Bacteroidota</taxon>
        <taxon>Flavobacteriia</taxon>
        <taxon>Flavobacteriales</taxon>
        <taxon>Flavobacteriaceae</taxon>
        <taxon>Flaviramulus</taxon>
    </lineage>
</organism>
<gene>
    <name evidence="4" type="ORF">GCM10023311_12000</name>
</gene>
<comment type="caution">
    <text evidence="4">The sequence shown here is derived from an EMBL/GenBank/DDBJ whole genome shotgun (WGS) entry which is preliminary data.</text>
</comment>
<dbReference type="EMBL" id="BAABJH010000001">
    <property type="protein sequence ID" value="GAA4889539.1"/>
    <property type="molecule type" value="Genomic_DNA"/>
</dbReference>
<keyword evidence="5" id="KW-1185">Reference proteome</keyword>
<proteinExistence type="predicted"/>
<feature type="chain" id="PRO_5047441255" description="Secretion system C-terminal sorting domain-containing protein" evidence="2">
    <location>
        <begin position="27"/>
        <end position="420"/>
    </location>
</feature>
<evidence type="ECO:0000256" key="2">
    <source>
        <dbReference type="SAM" id="SignalP"/>
    </source>
</evidence>
<dbReference type="NCBIfam" id="TIGR04183">
    <property type="entry name" value="Por_Secre_tail"/>
    <property type="match status" value="1"/>
</dbReference>
<dbReference type="InterPro" id="IPR026444">
    <property type="entry name" value="Secre_tail"/>
</dbReference>